<proteinExistence type="inferred from homology"/>
<dbReference type="CDD" id="cd20623">
    <property type="entry name" value="CYP_unk"/>
    <property type="match status" value="1"/>
</dbReference>
<sequence>MTAPNSPLPPSGCPAHAGATPLYGDVLTGDTHALYEDLRRRHGPLAPIELEPGVPAWLVLGYQELLEITRNEECFSHDSRRWRAVREGRVRQNSPLMPMMGYRPTLLHTDGPTHRRFSTAVSESLARIDLHQLRGTVDQLANHLIDAIAPSGHAELVTDYAQQLPLWVASRLLGLPDEAAPQLIAAIKSLVDSGADAQAANQSLQHILGALVQDRGVRRGDDLPSWLLDHPAQLSAVEVMHHLAVIIVAGNGPAANWTANTIRLLLLDIRFRSNVAGGRRTIDAALDEVLWRDAPVQNFPARYATRDLHFGGQNIRSGDALILGLSAANHDPSVQPPDGQIVPGNRSHLAFSAGPHTCPARNPARVIAHTAVNTLIHRLPDIELSVGAQELAYRPSPWARALTALPVRFTPSQPAPPAVATGGSPWESETTPPSYAWT</sequence>
<accession>A0ABW6R8L0</accession>
<comment type="similarity">
    <text evidence="1">Belongs to the cytochrome P450 family.</text>
</comment>
<name>A0ABW6R8L0_9ACTN</name>
<dbReference type="Gene3D" id="1.10.630.10">
    <property type="entry name" value="Cytochrome P450"/>
    <property type="match status" value="1"/>
</dbReference>
<feature type="region of interest" description="Disordered" evidence="2">
    <location>
        <begin position="411"/>
        <end position="438"/>
    </location>
</feature>
<evidence type="ECO:0000256" key="1">
    <source>
        <dbReference type="ARBA" id="ARBA00010617"/>
    </source>
</evidence>
<dbReference type="PANTHER" id="PTHR46696">
    <property type="entry name" value="P450, PUTATIVE (EUROFUNG)-RELATED"/>
    <property type="match status" value="1"/>
</dbReference>
<gene>
    <name evidence="3" type="ORF">ACFYWW_03680</name>
</gene>
<comment type="caution">
    <text evidence="3">The sequence shown here is derived from an EMBL/GenBank/DDBJ whole genome shotgun (WGS) entry which is preliminary data.</text>
</comment>
<dbReference type="Proteomes" id="UP001601976">
    <property type="component" value="Unassembled WGS sequence"/>
</dbReference>
<evidence type="ECO:0000313" key="4">
    <source>
        <dbReference type="Proteomes" id="UP001601976"/>
    </source>
</evidence>
<dbReference type="EMBL" id="JBIAPK010000001">
    <property type="protein sequence ID" value="MFF3337828.1"/>
    <property type="molecule type" value="Genomic_DNA"/>
</dbReference>
<protein>
    <submittedName>
        <fullName evidence="3">Cytochrome P450</fullName>
    </submittedName>
</protein>
<evidence type="ECO:0000313" key="3">
    <source>
        <dbReference type="EMBL" id="MFF3337828.1"/>
    </source>
</evidence>
<dbReference type="PANTHER" id="PTHR46696:SF1">
    <property type="entry name" value="CYTOCHROME P450 YJIB-RELATED"/>
    <property type="match status" value="1"/>
</dbReference>
<dbReference type="PRINTS" id="PR00359">
    <property type="entry name" value="BP450"/>
</dbReference>
<evidence type="ECO:0000256" key="2">
    <source>
        <dbReference type="SAM" id="MobiDB-lite"/>
    </source>
</evidence>
<organism evidence="3 4">
    <name type="scientific">Streptomyces flavidovirens</name>
    <dbReference type="NCBI Taxonomy" id="67298"/>
    <lineage>
        <taxon>Bacteria</taxon>
        <taxon>Bacillati</taxon>
        <taxon>Actinomycetota</taxon>
        <taxon>Actinomycetes</taxon>
        <taxon>Kitasatosporales</taxon>
        <taxon>Streptomycetaceae</taxon>
        <taxon>Streptomyces</taxon>
    </lineage>
</organism>
<dbReference type="InterPro" id="IPR002397">
    <property type="entry name" value="Cyt_P450_B"/>
</dbReference>
<dbReference type="InterPro" id="IPR036396">
    <property type="entry name" value="Cyt_P450_sf"/>
</dbReference>
<dbReference type="InterPro" id="IPR017972">
    <property type="entry name" value="Cyt_P450_CS"/>
</dbReference>
<keyword evidence="4" id="KW-1185">Reference proteome</keyword>
<feature type="compositionally biased region" description="Polar residues" evidence="2">
    <location>
        <begin position="427"/>
        <end position="438"/>
    </location>
</feature>
<dbReference type="PROSITE" id="PS00086">
    <property type="entry name" value="CYTOCHROME_P450"/>
    <property type="match status" value="1"/>
</dbReference>
<dbReference type="RefSeq" id="WP_387893694.1">
    <property type="nucleotide sequence ID" value="NZ_JBIAPK010000001.1"/>
</dbReference>
<dbReference type="SUPFAM" id="SSF48264">
    <property type="entry name" value="Cytochrome P450"/>
    <property type="match status" value="1"/>
</dbReference>
<reference evidence="3 4" key="1">
    <citation type="submission" date="2024-10" db="EMBL/GenBank/DDBJ databases">
        <title>The Natural Products Discovery Center: Release of the First 8490 Sequenced Strains for Exploring Actinobacteria Biosynthetic Diversity.</title>
        <authorList>
            <person name="Kalkreuter E."/>
            <person name="Kautsar S.A."/>
            <person name="Yang D."/>
            <person name="Bader C.D."/>
            <person name="Teijaro C.N."/>
            <person name="Fluegel L."/>
            <person name="Davis C.M."/>
            <person name="Simpson J.R."/>
            <person name="Lauterbach L."/>
            <person name="Steele A.D."/>
            <person name="Gui C."/>
            <person name="Meng S."/>
            <person name="Li G."/>
            <person name="Viehrig K."/>
            <person name="Ye F."/>
            <person name="Su P."/>
            <person name="Kiefer A.F."/>
            <person name="Nichols A."/>
            <person name="Cepeda A.J."/>
            <person name="Yan W."/>
            <person name="Fan B."/>
            <person name="Jiang Y."/>
            <person name="Adhikari A."/>
            <person name="Zheng C.-J."/>
            <person name="Schuster L."/>
            <person name="Cowan T.M."/>
            <person name="Smanski M.J."/>
            <person name="Chevrette M.G."/>
            <person name="De Carvalho L.P.S."/>
            <person name="Shen B."/>
        </authorList>
    </citation>
    <scope>NUCLEOTIDE SEQUENCE [LARGE SCALE GENOMIC DNA]</scope>
    <source>
        <strain evidence="3 4">NPDC003029</strain>
    </source>
</reference>